<dbReference type="SUPFAM" id="SSF49764">
    <property type="entry name" value="HSP20-like chaperones"/>
    <property type="match status" value="1"/>
</dbReference>
<dbReference type="PROSITE" id="PS51257">
    <property type="entry name" value="PROKAR_LIPOPROTEIN"/>
    <property type="match status" value="1"/>
</dbReference>
<organism evidence="2 3">
    <name type="scientific">Rhynchospora breviuscula</name>
    <dbReference type="NCBI Taxonomy" id="2022672"/>
    <lineage>
        <taxon>Eukaryota</taxon>
        <taxon>Viridiplantae</taxon>
        <taxon>Streptophyta</taxon>
        <taxon>Embryophyta</taxon>
        <taxon>Tracheophyta</taxon>
        <taxon>Spermatophyta</taxon>
        <taxon>Magnoliopsida</taxon>
        <taxon>Liliopsida</taxon>
        <taxon>Poales</taxon>
        <taxon>Cyperaceae</taxon>
        <taxon>Cyperoideae</taxon>
        <taxon>Rhynchosporeae</taxon>
        <taxon>Rhynchospora</taxon>
    </lineage>
</organism>
<evidence type="ECO:0000256" key="1">
    <source>
        <dbReference type="SAM" id="SignalP"/>
    </source>
</evidence>
<sequence>MSSIRRSNTFDSSSHSLLFFSLLLGGCRGGGSQQNKETNDEKTDRWYCVERSSTKFLWRFRHPENVKMESEVLTGTVPMEEVKKPSGKSIEISI</sequence>
<gene>
    <name evidence="2" type="ORF">LUZ63_011849</name>
</gene>
<comment type="caution">
    <text evidence="2">The sequence shown here is derived from an EMBL/GenBank/DDBJ whole genome shotgun (WGS) entry which is preliminary data.</text>
</comment>
<dbReference type="InterPro" id="IPR008978">
    <property type="entry name" value="HSP20-like_chaperone"/>
</dbReference>
<dbReference type="OrthoDB" id="2960525at2759"/>
<protein>
    <submittedName>
        <fullName evidence="2">Uncharacterized protein</fullName>
    </submittedName>
</protein>
<feature type="signal peptide" evidence="1">
    <location>
        <begin position="1"/>
        <end position="29"/>
    </location>
</feature>
<proteinExistence type="predicted"/>
<dbReference type="AlphaFoldDB" id="A0A9Q0CJH3"/>
<reference evidence="2" key="1">
    <citation type="journal article" date="2022" name="Cell">
        <title>Repeat-based holocentromeres influence genome architecture and karyotype evolution.</title>
        <authorList>
            <person name="Hofstatter P.G."/>
            <person name="Thangavel G."/>
            <person name="Lux T."/>
            <person name="Neumann P."/>
            <person name="Vondrak T."/>
            <person name="Novak P."/>
            <person name="Zhang M."/>
            <person name="Costa L."/>
            <person name="Castellani M."/>
            <person name="Scott A."/>
            <person name="Toegelov H."/>
            <person name="Fuchs J."/>
            <person name="Mata-Sucre Y."/>
            <person name="Dias Y."/>
            <person name="Vanzela A.L.L."/>
            <person name="Huettel B."/>
            <person name="Almeida C.C.S."/>
            <person name="Simkova H."/>
            <person name="Souza G."/>
            <person name="Pedrosa-Harand A."/>
            <person name="Macas J."/>
            <person name="Mayer K.F.X."/>
            <person name="Houben A."/>
            <person name="Marques A."/>
        </authorList>
    </citation>
    <scope>NUCLEOTIDE SEQUENCE</scope>
    <source>
        <strain evidence="2">RhyBre1mFocal</strain>
    </source>
</reference>
<dbReference type="Gene3D" id="2.60.40.790">
    <property type="match status" value="1"/>
</dbReference>
<feature type="chain" id="PRO_5040261200" evidence="1">
    <location>
        <begin position="30"/>
        <end position="94"/>
    </location>
</feature>
<evidence type="ECO:0000313" key="2">
    <source>
        <dbReference type="EMBL" id="KAJ1695151.1"/>
    </source>
</evidence>
<name>A0A9Q0CJH3_9POAL</name>
<accession>A0A9Q0CJH3</accession>
<dbReference type="Proteomes" id="UP001151287">
    <property type="component" value="Unassembled WGS sequence"/>
</dbReference>
<keyword evidence="1" id="KW-0732">Signal</keyword>
<evidence type="ECO:0000313" key="3">
    <source>
        <dbReference type="Proteomes" id="UP001151287"/>
    </source>
</evidence>
<keyword evidence="3" id="KW-1185">Reference proteome</keyword>
<dbReference type="EMBL" id="JAMQYH010000003">
    <property type="protein sequence ID" value="KAJ1695151.1"/>
    <property type="molecule type" value="Genomic_DNA"/>
</dbReference>